<sequence>MFVEFRRIDGNGKGQEIIAAHEWSSWHPREKVIDWLDAKGIGWSPCGHIASTNMQMSYRGQIYIDIRYEPSDALYAELEGFLEGPNGPVINAGVRFYCLPYEAALANAAHDSPGFWEKWAEEF</sequence>
<proteinExistence type="predicted"/>
<organism evidence="1 2">
    <name type="scientific">Pandoraea aquatica</name>
    <dbReference type="NCBI Taxonomy" id="2508290"/>
    <lineage>
        <taxon>Bacteria</taxon>
        <taxon>Pseudomonadati</taxon>
        <taxon>Pseudomonadota</taxon>
        <taxon>Betaproteobacteria</taxon>
        <taxon>Burkholderiales</taxon>
        <taxon>Burkholderiaceae</taxon>
        <taxon>Pandoraea</taxon>
    </lineage>
</organism>
<dbReference type="EMBL" id="CABPSN010000003">
    <property type="protein sequence ID" value="VVE06335.1"/>
    <property type="molecule type" value="Genomic_DNA"/>
</dbReference>
<accession>A0A5E4V5P6</accession>
<evidence type="ECO:0000313" key="1">
    <source>
        <dbReference type="EMBL" id="VVE06335.1"/>
    </source>
</evidence>
<gene>
    <name evidence="1" type="ORF">PAQ31011_02413</name>
</gene>
<dbReference type="AlphaFoldDB" id="A0A5E4V5P6"/>
<name>A0A5E4V5P6_9BURK</name>
<evidence type="ECO:0000313" key="2">
    <source>
        <dbReference type="Proteomes" id="UP000366819"/>
    </source>
</evidence>
<protein>
    <submittedName>
        <fullName evidence="1">Uncharacterized protein</fullName>
    </submittedName>
</protein>
<keyword evidence="2" id="KW-1185">Reference proteome</keyword>
<reference evidence="1 2" key="1">
    <citation type="submission" date="2019-08" db="EMBL/GenBank/DDBJ databases">
        <authorList>
            <person name="Peeters C."/>
        </authorList>
    </citation>
    <scope>NUCLEOTIDE SEQUENCE [LARGE SCALE GENOMIC DNA]</scope>
    <source>
        <strain evidence="1 2">LMG 31011</strain>
    </source>
</reference>
<dbReference type="Proteomes" id="UP000366819">
    <property type="component" value="Unassembled WGS sequence"/>
</dbReference>